<keyword evidence="3" id="KW-1185">Reference proteome</keyword>
<dbReference type="Proteomes" id="UP000035651">
    <property type="component" value="Plasmid pPF72-1"/>
</dbReference>
<feature type="compositionally biased region" description="Low complexity" evidence="1">
    <location>
        <begin position="14"/>
        <end position="26"/>
    </location>
</feature>
<reference evidence="2" key="1">
    <citation type="submission" date="2016-06" db="EMBL/GenBank/DDBJ databases">
        <title>Complete Genome Sequence of Pandoraea faecigallinarum DSM-23572.</title>
        <authorList>
            <person name="Yong D."/>
            <person name="Ee R."/>
            <person name="Lim Y.-L."/>
            <person name="Yin W.-F."/>
            <person name="Chan K.-G."/>
        </authorList>
    </citation>
    <scope>NUCLEOTIDE SEQUENCE</scope>
    <source>
        <strain evidence="2">DSM 23572</strain>
        <plasmid evidence="2">pPF72-1</plasmid>
    </source>
</reference>
<evidence type="ECO:0000313" key="2">
    <source>
        <dbReference type="EMBL" id="AKM33226.1"/>
    </source>
</evidence>
<proteinExistence type="predicted"/>
<organism evidence="2 3">
    <name type="scientific">Pandoraea faecigallinarum</name>
    <dbReference type="NCBI Taxonomy" id="656179"/>
    <lineage>
        <taxon>Bacteria</taxon>
        <taxon>Pseudomonadati</taxon>
        <taxon>Pseudomonadota</taxon>
        <taxon>Betaproteobacteria</taxon>
        <taxon>Burkholderiales</taxon>
        <taxon>Burkholderiaceae</taxon>
        <taxon>Pandoraea</taxon>
    </lineage>
</organism>
<dbReference type="EMBL" id="CP011808">
    <property type="protein sequence ID" value="AKM33226.1"/>
    <property type="molecule type" value="Genomic_DNA"/>
</dbReference>
<sequence>MLDNYLKPAGLTATTTTATTGTQGTTDNQAADGDPLRNPPAYFAEMGFASEASQFFPPIASNLMGTGEAFKTVTELPDFFAAMRDEYKYLGFADPCLHYKDIKKRIYNERIFDEKLGENYAEKFCNAMNAADSKEFDIRNFECIKNIYKKFDDDTTLSMPEPVIRVLQMSADDSLNEQDTLVDLATKEIFVKDLEGKSVFFNVKTRQLFIQPENGWEYTGFRFKSDIIELKKKEFIDALKGAKFYFKREQLLELFEGIDDHLPDYNIKLKVSVRHGPGYAELYFPNQKYPDYFAQNSLPHDVGKEGFSYSYKNSEWGMYTLFNTSYKNEEQIKRLFEANLKKFRIAELKNFTPDVQISLIVGFVSEMEHLHICSDDNNRVWIQIILNRLLRECGQKYTILAVPNGFASAVRYFLKDNPKPGTPEYVKALQPAIDAVEDGKKYYKSTCP</sequence>
<keyword evidence="2" id="KW-0614">Plasmid</keyword>
<accession>A0A0H3X373</accession>
<geneLocation type="plasmid" evidence="2 3">
    <name>pPF72-1</name>
</geneLocation>
<dbReference type="RefSeq" id="WP_064674960.1">
    <property type="nucleotide sequence ID" value="NZ_CP011808.2"/>
</dbReference>
<feature type="region of interest" description="Disordered" evidence="1">
    <location>
        <begin position="14"/>
        <end position="36"/>
    </location>
</feature>
<dbReference type="OrthoDB" id="8945708at2"/>
<dbReference type="KEGG" id="pfg:AB870_23675"/>
<evidence type="ECO:0000313" key="3">
    <source>
        <dbReference type="Proteomes" id="UP000035651"/>
    </source>
</evidence>
<dbReference type="PATRIC" id="fig|656179.3.peg.5066"/>
<name>A0A0H3X373_9BURK</name>
<dbReference type="AlphaFoldDB" id="A0A0H3X373"/>
<gene>
    <name evidence="2" type="ORF">AB870_23675</name>
</gene>
<protein>
    <submittedName>
        <fullName evidence="2">Uncharacterized protein</fullName>
    </submittedName>
</protein>
<evidence type="ECO:0000256" key="1">
    <source>
        <dbReference type="SAM" id="MobiDB-lite"/>
    </source>
</evidence>